<keyword evidence="11" id="KW-0560">Oxidoreductase</keyword>
<evidence type="ECO:0000256" key="5">
    <source>
        <dbReference type="ARBA" id="ARBA00012604"/>
    </source>
</evidence>
<dbReference type="Proteomes" id="UP000305948">
    <property type="component" value="Unassembled WGS sequence"/>
</dbReference>
<dbReference type="SUPFAM" id="SSF52518">
    <property type="entry name" value="Thiamin diphosphate-binding fold (THDP-binding)"/>
    <property type="match status" value="1"/>
</dbReference>
<evidence type="ECO:0000256" key="1">
    <source>
        <dbReference type="ARBA" id="ARBA00001929"/>
    </source>
</evidence>
<dbReference type="InterPro" id="IPR006066">
    <property type="entry name" value="NO2/SO3_Rdtase_FeS/sirohaem_BS"/>
</dbReference>
<dbReference type="SUPFAM" id="SSF55124">
    <property type="entry name" value="Nitrite/Sulfite reductase N-terminal domain-like"/>
    <property type="match status" value="2"/>
</dbReference>
<dbReference type="NCBIfam" id="TIGR02041">
    <property type="entry name" value="CysI"/>
    <property type="match status" value="1"/>
</dbReference>
<dbReference type="FunFam" id="3.30.413.10:FF:000004">
    <property type="entry name" value="Sulfite reductase [NADPH] hemoprotein beta-component"/>
    <property type="match status" value="1"/>
</dbReference>
<dbReference type="InterPro" id="IPR006067">
    <property type="entry name" value="NO2/SO3_Rdtase_4Fe4S_dom"/>
</dbReference>
<organism evidence="17 18">
    <name type="scientific">Heliocybe sulcata</name>
    <dbReference type="NCBI Taxonomy" id="5364"/>
    <lineage>
        <taxon>Eukaryota</taxon>
        <taxon>Fungi</taxon>
        <taxon>Dikarya</taxon>
        <taxon>Basidiomycota</taxon>
        <taxon>Agaricomycotina</taxon>
        <taxon>Agaricomycetes</taxon>
        <taxon>Gloeophyllales</taxon>
        <taxon>Gloeophyllaceae</taxon>
        <taxon>Heliocybe</taxon>
    </lineage>
</organism>
<keyword evidence="12" id="KW-0408">Iron</keyword>
<dbReference type="PRINTS" id="PR00397">
    <property type="entry name" value="SIROHAEM"/>
</dbReference>
<feature type="domain" description="Flavodoxin-like" evidence="16">
    <location>
        <begin position="715"/>
        <end position="868"/>
    </location>
</feature>
<keyword evidence="9" id="KW-0479">Metal-binding</keyword>
<dbReference type="SUPFAM" id="SSF52218">
    <property type="entry name" value="Flavoproteins"/>
    <property type="match status" value="1"/>
</dbReference>
<evidence type="ECO:0000256" key="3">
    <source>
        <dbReference type="ARBA" id="ARBA00004774"/>
    </source>
</evidence>
<dbReference type="Gene3D" id="3.40.50.970">
    <property type="match status" value="2"/>
</dbReference>
<evidence type="ECO:0000313" key="17">
    <source>
        <dbReference type="EMBL" id="TFK51654.1"/>
    </source>
</evidence>
<comment type="cofactor">
    <cofactor evidence="1">
        <name>siroheme</name>
        <dbReference type="ChEBI" id="CHEBI:60052"/>
    </cofactor>
</comment>
<dbReference type="InterPro" id="IPR029039">
    <property type="entry name" value="Flavoprotein-like_sf"/>
</dbReference>
<dbReference type="InterPro" id="IPR036136">
    <property type="entry name" value="Nit/Sulf_reduc_fer-like_dom_sf"/>
</dbReference>
<keyword evidence="14" id="KW-0198">Cysteine biosynthesis</keyword>
<evidence type="ECO:0000256" key="11">
    <source>
        <dbReference type="ARBA" id="ARBA00023002"/>
    </source>
</evidence>
<dbReference type="Pfam" id="PF03460">
    <property type="entry name" value="NIR_SIR_ferr"/>
    <property type="match status" value="2"/>
</dbReference>
<dbReference type="InterPro" id="IPR008254">
    <property type="entry name" value="Flavodoxin/NO_synth"/>
</dbReference>
<dbReference type="InterPro" id="IPR029061">
    <property type="entry name" value="THDP-binding"/>
</dbReference>
<name>A0A5C3N1Z4_9AGAM</name>
<keyword evidence="13" id="KW-0411">Iron-sulfur</keyword>
<dbReference type="NCBIfam" id="NF010029">
    <property type="entry name" value="PRK13504.1"/>
    <property type="match status" value="1"/>
</dbReference>
<keyword evidence="6" id="KW-0004">4Fe-4S</keyword>
<evidence type="ECO:0000256" key="14">
    <source>
        <dbReference type="ARBA" id="ARBA00023192"/>
    </source>
</evidence>
<comment type="similarity">
    <text evidence="4">Belongs to the nitrite and sulfite reductase 4Fe-4S domain family.</text>
</comment>
<dbReference type="InterPro" id="IPR045169">
    <property type="entry name" value="NO2/SO3_Rdtase_4Fe4S_prot"/>
</dbReference>
<dbReference type="EC" id="1.8.1.2" evidence="5"/>
<dbReference type="InterPro" id="IPR011786">
    <property type="entry name" value="CysI"/>
</dbReference>
<proteinExistence type="inferred from homology"/>
<evidence type="ECO:0000259" key="16">
    <source>
        <dbReference type="PROSITE" id="PS50902"/>
    </source>
</evidence>
<dbReference type="EMBL" id="ML213510">
    <property type="protein sequence ID" value="TFK51654.1"/>
    <property type="molecule type" value="Genomic_DNA"/>
</dbReference>
<keyword evidence="10" id="KW-0521">NADP</keyword>
<dbReference type="GO" id="GO:0000103">
    <property type="term" value="P:sulfate assimilation"/>
    <property type="evidence" value="ECO:0007669"/>
    <property type="project" value="TreeGrafter"/>
</dbReference>
<gene>
    <name evidence="17" type="ORF">OE88DRAFT_1725298</name>
</gene>
<dbReference type="GO" id="GO:0050311">
    <property type="term" value="F:sulfite reductase (ferredoxin) activity"/>
    <property type="evidence" value="ECO:0007669"/>
    <property type="project" value="TreeGrafter"/>
</dbReference>
<dbReference type="InterPro" id="IPR001094">
    <property type="entry name" value="Flavdoxin-like"/>
</dbReference>
<dbReference type="PANTHER" id="PTHR11493">
    <property type="entry name" value="SULFITE REDUCTASE [NADPH] SUBUNIT BETA-RELATED"/>
    <property type="match status" value="1"/>
</dbReference>
<keyword evidence="18" id="KW-1185">Reference proteome</keyword>
<dbReference type="GO" id="GO:0004783">
    <property type="term" value="F:sulfite reductase (NADPH) activity"/>
    <property type="evidence" value="ECO:0007669"/>
    <property type="project" value="UniProtKB-EC"/>
</dbReference>
<comment type="catalytic activity">
    <reaction evidence="15">
        <text>hydrogen sulfide + 3 NADP(+) + 3 H2O = sulfite + 3 NADPH + 4 H(+)</text>
        <dbReference type="Rhea" id="RHEA:13801"/>
        <dbReference type="ChEBI" id="CHEBI:15377"/>
        <dbReference type="ChEBI" id="CHEBI:15378"/>
        <dbReference type="ChEBI" id="CHEBI:17359"/>
        <dbReference type="ChEBI" id="CHEBI:29919"/>
        <dbReference type="ChEBI" id="CHEBI:57783"/>
        <dbReference type="ChEBI" id="CHEBI:58349"/>
        <dbReference type="EC" id="1.8.1.2"/>
    </reaction>
</comment>
<evidence type="ECO:0000256" key="2">
    <source>
        <dbReference type="ARBA" id="ARBA00001966"/>
    </source>
</evidence>
<comment type="pathway">
    <text evidence="3">Sulfur metabolism; hydrogen sulfide biosynthesis; hydrogen sulfide from sulfite (NADPH route): step 1/1.</text>
</comment>
<keyword evidence="8" id="KW-0349">Heme</keyword>
<evidence type="ECO:0000256" key="15">
    <source>
        <dbReference type="ARBA" id="ARBA00052219"/>
    </source>
</evidence>
<dbReference type="GO" id="GO:0020037">
    <property type="term" value="F:heme binding"/>
    <property type="evidence" value="ECO:0007669"/>
    <property type="project" value="InterPro"/>
</dbReference>
<dbReference type="FunFam" id="3.40.50.360:FF:000016">
    <property type="entry name" value="Sulfite reductase subunit beta"/>
    <property type="match status" value="1"/>
</dbReference>
<evidence type="ECO:0000256" key="12">
    <source>
        <dbReference type="ARBA" id="ARBA00023004"/>
    </source>
</evidence>
<evidence type="ECO:0000256" key="6">
    <source>
        <dbReference type="ARBA" id="ARBA00022485"/>
    </source>
</evidence>
<dbReference type="SUPFAM" id="SSF56014">
    <property type="entry name" value="Nitrite and sulphite reductase 4Fe-4S domain-like"/>
    <property type="match status" value="2"/>
</dbReference>
<dbReference type="PRINTS" id="PR00369">
    <property type="entry name" value="FLAVODOXIN"/>
</dbReference>
<dbReference type="OrthoDB" id="1688044at2759"/>
<dbReference type="GO" id="GO:0050661">
    <property type="term" value="F:NADP binding"/>
    <property type="evidence" value="ECO:0007669"/>
    <property type="project" value="InterPro"/>
</dbReference>
<dbReference type="GO" id="GO:0046872">
    <property type="term" value="F:metal ion binding"/>
    <property type="evidence" value="ECO:0007669"/>
    <property type="project" value="UniProtKB-KW"/>
</dbReference>
<dbReference type="Gene3D" id="3.40.50.920">
    <property type="match status" value="1"/>
</dbReference>
<evidence type="ECO:0000313" key="18">
    <source>
        <dbReference type="Proteomes" id="UP000305948"/>
    </source>
</evidence>
<dbReference type="FunFam" id="3.30.413.10:FF:000003">
    <property type="entry name" value="Sulfite reductase [NADPH] hemoprotein beta-component"/>
    <property type="match status" value="1"/>
</dbReference>
<comment type="cofactor">
    <cofactor evidence="2">
        <name>[4Fe-4S] cluster</name>
        <dbReference type="ChEBI" id="CHEBI:49883"/>
    </cofactor>
</comment>
<evidence type="ECO:0000256" key="9">
    <source>
        <dbReference type="ARBA" id="ARBA00022723"/>
    </source>
</evidence>
<protein>
    <recommendedName>
        <fullName evidence="5">assimilatory sulfite reductase (NADPH)</fullName>
        <ecNumber evidence="5">1.8.1.2</ecNumber>
    </recommendedName>
</protein>
<dbReference type="Pfam" id="PF01077">
    <property type="entry name" value="NIR_SIR"/>
    <property type="match status" value="1"/>
</dbReference>
<accession>A0A5C3N1Z4</accession>
<evidence type="ECO:0000256" key="13">
    <source>
        <dbReference type="ARBA" id="ARBA00023014"/>
    </source>
</evidence>
<dbReference type="PANTHER" id="PTHR11493:SF47">
    <property type="entry name" value="SULFITE REDUCTASE [NADPH] SUBUNIT BETA"/>
    <property type="match status" value="1"/>
</dbReference>
<dbReference type="HAMAP" id="MF_01540">
    <property type="entry name" value="CysI"/>
    <property type="match status" value="1"/>
</dbReference>
<evidence type="ECO:0000256" key="10">
    <source>
        <dbReference type="ARBA" id="ARBA00022857"/>
    </source>
</evidence>
<evidence type="ECO:0000256" key="7">
    <source>
        <dbReference type="ARBA" id="ARBA00022605"/>
    </source>
</evidence>
<dbReference type="SUPFAM" id="SSF52922">
    <property type="entry name" value="TK C-terminal domain-like"/>
    <property type="match status" value="1"/>
</dbReference>
<sequence>MSPTPSTSSVARIAFLSSDVLVNSLPPLPTTSPYSQTVKSLSDASRHTPTILSIPNGGDPGATLLRNRSGKLLSYLALASPHLVTRLIPHIAELSSLPVVFHLAVQDDLSDVLTLRPSIPFVLQSSTAQQAHDHALLASKLARTEKKAVLHIFHLGDSTETVEEVQEGRVQPFLNSELPRSPPRTPISPFSNGVNGHGANGYLNGSNGINGHHVDDLIEPDSVTSELYRSYEAATWSTVALTRRVIRPITHRASTSPDTVIISFGRFPTLSESPAGVSLVFVSLFSPLLPAKLLQAIPASADRVIVLEQIQKWPVKFTPFYLEVVSTIQNSSIERKPAVLSGVLGNSDNVKQVDLLKLVQQAFSGLGPLRLGSFSNEETTIAPVELPHVPKHELSYTKILSNLFDGRLEIANTPFLVASEGSAATSPEFALGKVRGELEDREELVRAVQELMDSGDLSGDVHALLGKWMRARDDPAKSKALAEEVVWELDGVKDPAAAKVLALKHHLPALSRWIIGSDAWAYDLGASGLHHAIASGLNVNVLVVDTTPYSARHTADPHRRKQDVGLYAMNHGDVYVASVAVYSSYAQVLQAFVEADRYPGPSVVLAYLPYESEDAMALEVLKETKNAVDAGYWPLYRWDPSKEDGEAFSLDSDAVKRELQVFLDRQNHLSQLVRSKPEMASELVGSLGESVKEARRRRAQKAYEELLGAIDAPPMLVLYASDGGKAEKVAKRLAGRGKARGLSVDMKTMDSVVLEDLVKEEGLVVFVTSVAGQGEFPQNGRSFVKVLNGAVGRGEKPLQGVKFAVFGMGDSHYWPRPEDRHYYNKSGKDLDARLEQVGAERVVQLGLGDDQDADGPETGYKIWEPLVWKFLGVDAVEVREAEPEPITNEHIKVASNYLRGTIAEGLEDQTTGALSPADTQLTKFHGIYQQDDRDIRDERQAEGAEPAYQFMIRVRMPGGVCKPEQWLQMDQIADEHGNGTFKITTRQTFQFHGVIKRHLKSAIKDINRALLDTLAACGDVNRNVLCSAVPSLSKLHAEIYEFAKGVSEHLLPRTTAYHEIWLDKKQVAGDALKDVEPLYGEFYLPRKFKVAVAVPPTNDVDIFANDLGFIAILDDKGCLAGFNVTAGGGMGVTHGNKKTYPRTADVMGFCTVEQGKFVAEKIMLVQRDNGNREDRKNARLKYTIDRMGLDVFKAEVEKLLGYKLAPARPYSFDRNIDDFGWATGEDGKHHFTLFIENGRIQDEPGRDFKAGMRELAKIHKGTFRLTANQHVVVSDIPTSELETIKNLLAKYKLDNLSQSGLRLSSSACVAFPTCGLAMAESERYLPVLIDKVEKMCEENGLRNDSIVMRMTGCPNGCARPYLAEVAFVGKAPGTYLMLLGGGYYGQRLNKIYRESVTEPEILAILNPMIKQYALERLEGEHFGDFAIRAGYIAPTTSGAEWYDRMGGEGEHREVMA</sequence>
<evidence type="ECO:0000256" key="8">
    <source>
        <dbReference type="ARBA" id="ARBA00022617"/>
    </source>
</evidence>
<dbReference type="InterPro" id="IPR009014">
    <property type="entry name" value="Transketo_C/PFOR_II"/>
</dbReference>
<reference evidence="17 18" key="1">
    <citation type="journal article" date="2019" name="Nat. Ecol. Evol.">
        <title>Megaphylogeny resolves global patterns of mushroom evolution.</title>
        <authorList>
            <person name="Varga T."/>
            <person name="Krizsan K."/>
            <person name="Foldi C."/>
            <person name="Dima B."/>
            <person name="Sanchez-Garcia M."/>
            <person name="Sanchez-Ramirez S."/>
            <person name="Szollosi G.J."/>
            <person name="Szarkandi J.G."/>
            <person name="Papp V."/>
            <person name="Albert L."/>
            <person name="Andreopoulos W."/>
            <person name="Angelini C."/>
            <person name="Antonin V."/>
            <person name="Barry K.W."/>
            <person name="Bougher N.L."/>
            <person name="Buchanan P."/>
            <person name="Buyck B."/>
            <person name="Bense V."/>
            <person name="Catcheside P."/>
            <person name="Chovatia M."/>
            <person name="Cooper J."/>
            <person name="Damon W."/>
            <person name="Desjardin D."/>
            <person name="Finy P."/>
            <person name="Geml J."/>
            <person name="Haridas S."/>
            <person name="Hughes K."/>
            <person name="Justo A."/>
            <person name="Karasinski D."/>
            <person name="Kautmanova I."/>
            <person name="Kiss B."/>
            <person name="Kocsube S."/>
            <person name="Kotiranta H."/>
            <person name="LaButti K.M."/>
            <person name="Lechner B.E."/>
            <person name="Liimatainen K."/>
            <person name="Lipzen A."/>
            <person name="Lukacs Z."/>
            <person name="Mihaltcheva S."/>
            <person name="Morgado L.N."/>
            <person name="Niskanen T."/>
            <person name="Noordeloos M.E."/>
            <person name="Ohm R.A."/>
            <person name="Ortiz-Santana B."/>
            <person name="Ovrebo C."/>
            <person name="Racz N."/>
            <person name="Riley R."/>
            <person name="Savchenko A."/>
            <person name="Shiryaev A."/>
            <person name="Soop K."/>
            <person name="Spirin V."/>
            <person name="Szebenyi C."/>
            <person name="Tomsovsky M."/>
            <person name="Tulloss R.E."/>
            <person name="Uehling J."/>
            <person name="Grigoriev I.V."/>
            <person name="Vagvolgyi C."/>
            <person name="Papp T."/>
            <person name="Martin F.M."/>
            <person name="Miettinen O."/>
            <person name="Hibbett D.S."/>
            <person name="Nagy L.G."/>
        </authorList>
    </citation>
    <scope>NUCLEOTIDE SEQUENCE [LARGE SCALE GENOMIC DNA]</scope>
    <source>
        <strain evidence="17 18">OMC1185</strain>
    </source>
</reference>
<dbReference type="STRING" id="5364.A0A5C3N1Z4"/>
<dbReference type="GO" id="GO:0010181">
    <property type="term" value="F:FMN binding"/>
    <property type="evidence" value="ECO:0007669"/>
    <property type="project" value="InterPro"/>
</dbReference>
<dbReference type="InterPro" id="IPR005117">
    <property type="entry name" value="NiRdtase/SiRdtase_haem-b_fer"/>
</dbReference>
<dbReference type="GO" id="GO:0009337">
    <property type="term" value="C:sulfite reductase complex (NADPH)"/>
    <property type="evidence" value="ECO:0007669"/>
    <property type="project" value="InterPro"/>
</dbReference>
<dbReference type="PROSITE" id="PS00365">
    <property type="entry name" value="NIR_SIR"/>
    <property type="match status" value="1"/>
</dbReference>
<dbReference type="InterPro" id="IPR045854">
    <property type="entry name" value="NO2/SO3_Rdtase_4Fe4S_sf"/>
</dbReference>
<dbReference type="PROSITE" id="PS50902">
    <property type="entry name" value="FLAVODOXIN_LIKE"/>
    <property type="match status" value="1"/>
</dbReference>
<keyword evidence="7" id="KW-0028">Amino-acid biosynthesis</keyword>
<dbReference type="Gene3D" id="3.40.50.360">
    <property type="match status" value="1"/>
</dbReference>
<dbReference type="Pfam" id="PF00258">
    <property type="entry name" value="Flavodoxin_1"/>
    <property type="match status" value="1"/>
</dbReference>
<dbReference type="Gene3D" id="3.30.413.10">
    <property type="entry name" value="Sulfite Reductase Hemoprotein, domain 1"/>
    <property type="match status" value="2"/>
</dbReference>
<dbReference type="GO" id="GO:0019344">
    <property type="term" value="P:cysteine biosynthetic process"/>
    <property type="evidence" value="ECO:0007669"/>
    <property type="project" value="UniProtKB-KW"/>
</dbReference>
<dbReference type="GO" id="GO:0051539">
    <property type="term" value="F:4 iron, 4 sulfur cluster binding"/>
    <property type="evidence" value="ECO:0007669"/>
    <property type="project" value="UniProtKB-KW"/>
</dbReference>
<evidence type="ECO:0000256" key="4">
    <source>
        <dbReference type="ARBA" id="ARBA00010429"/>
    </source>
</evidence>